<evidence type="ECO:0000313" key="1">
    <source>
        <dbReference type="EMBL" id="SNR88974.1"/>
    </source>
</evidence>
<name>A0A239A1T0_9BACT</name>
<gene>
    <name evidence="1" type="ORF">SAMN04488503_1739</name>
</gene>
<accession>A0A239A1T0</accession>
<dbReference type="AlphaFoldDB" id="A0A239A1T0"/>
<reference evidence="1 2" key="1">
    <citation type="submission" date="2017-06" db="EMBL/GenBank/DDBJ databases">
        <authorList>
            <person name="Kim H.J."/>
            <person name="Triplett B.A."/>
        </authorList>
    </citation>
    <scope>NUCLEOTIDE SEQUENCE [LARGE SCALE GENOMIC DNA]</scope>
    <source>
        <strain evidence="1 2">DSM 13116</strain>
    </source>
</reference>
<proteinExistence type="predicted"/>
<dbReference type="RefSeq" id="WP_089273770.1">
    <property type="nucleotide sequence ID" value="NZ_FZOC01000003.1"/>
</dbReference>
<keyword evidence="2" id="KW-1185">Reference proteome</keyword>
<dbReference type="OrthoDB" id="5449792at2"/>
<sequence>MLAEALLYARARLAGQHDRHGHLTELVGIWARYRRQRNAWAEHLARARMLCLRAAEACPGHRTALVLGAGLLHDVPLEVLARLFRRVVLADLAFLPPTISLARGLGNVELVLQDLTGCMDDLPSPDELAARAPAPVPDLALGLPELDFVYSANLLSQLPLYAMAVLRRRVSPPGEEDLEAYAASLIRAHLAGLARLPCPACLVTDLREHGAEDGEPCYESDVLFGAQHSLRGETWTWRLAPRGELRPGLEAVRTVLGVDNVNRAAARGRDHG</sequence>
<evidence type="ECO:0000313" key="2">
    <source>
        <dbReference type="Proteomes" id="UP000198324"/>
    </source>
</evidence>
<protein>
    <submittedName>
        <fullName evidence="1">Uncharacterized protein</fullName>
    </submittedName>
</protein>
<organism evidence="1 2">
    <name type="scientific">Humidesulfovibrio mexicanus</name>
    <dbReference type="NCBI Taxonomy" id="147047"/>
    <lineage>
        <taxon>Bacteria</taxon>
        <taxon>Pseudomonadati</taxon>
        <taxon>Thermodesulfobacteriota</taxon>
        <taxon>Desulfovibrionia</taxon>
        <taxon>Desulfovibrionales</taxon>
        <taxon>Desulfovibrionaceae</taxon>
        <taxon>Humidesulfovibrio</taxon>
    </lineage>
</organism>
<dbReference type="Proteomes" id="UP000198324">
    <property type="component" value="Unassembled WGS sequence"/>
</dbReference>
<dbReference type="EMBL" id="FZOC01000003">
    <property type="protein sequence ID" value="SNR88974.1"/>
    <property type="molecule type" value="Genomic_DNA"/>
</dbReference>